<dbReference type="RefSeq" id="WP_231444396.1">
    <property type="nucleotide sequence ID" value="NZ_JAJOMB010000011.1"/>
</dbReference>
<evidence type="ECO:0000256" key="4">
    <source>
        <dbReference type="SAM" id="SignalP"/>
    </source>
</evidence>
<evidence type="ECO:0000256" key="2">
    <source>
        <dbReference type="PIRSR" id="PIRSR637460-2"/>
    </source>
</evidence>
<feature type="chain" id="PRO_5040797703" evidence="4">
    <location>
        <begin position="28"/>
        <end position="386"/>
    </location>
</feature>
<dbReference type="AlphaFoldDB" id="A0A9X1SV77"/>
<dbReference type="PANTHER" id="PTHR37981:SF1">
    <property type="entry name" value="SGNH HYDROLASE-TYPE ESTERASE DOMAIN-CONTAINING PROTEIN"/>
    <property type="match status" value="1"/>
</dbReference>
<gene>
    <name evidence="6" type="ORF">LR394_20620</name>
</gene>
<dbReference type="Pfam" id="PF13472">
    <property type="entry name" value="Lipase_GDSL_2"/>
    <property type="match status" value="1"/>
</dbReference>
<feature type="disulfide bond" evidence="2">
    <location>
        <begin position="233"/>
        <end position="239"/>
    </location>
</feature>
<feature type="active site" evidence="1">
    <location>
        <position position="368"/>
    </location>
</feature>
<dbReference type="CDD" id="cd01823">
    <property type="entry name" value="SEST_like"/>
    <property type="match status" value="1"/>
</dbReference>
<feature type="disulfide bond" evidence="2">
    <location>
        <begin position="154"/>
        <end position="184"/>
    </location>
</feature>
<feature type="signal peptide" evidence="4">
    <location>
        <begin position="1"/>
        <end position="27"/>
    </location>
</feature>
<dbReference type="PANTHER" id="PTHR37981">
    <property type="entry name" value="LIPASE 2"/>
    <property type="match status" value="1"/>
</dbReference>
<proteinExistence type="predicted"/>
<dbReference type="InterPro" id="IPR037460">
    <property type="entry name" value="SEST-like"/>
</dbReference>
<reference evidence="6" key="1">
    <citation type="submission" date="2021-11" db="EMBL/GenBank/DDBJ databases">
        <title>Streptomyces corallinus and Kineosporia corallina sp. nov., two new coral-derived marine actinobacteria.</title>
        <authorList>
            <person name="Buangrab K."/>
            <person name="Sutthacheep M."/>
            <person name="Yeemin T."/>
            <person name="Harunari E."/>
            <person name="Igarashi Y."/>
            <person name="Sripreechasak P."/>
            <person name="Kanchanasin P."/>
            <person name="Tanasupawat S."/>
            <person name="Phongsopitanun W."/>
        </authorList>
    </citation>
    <scope>NUCLEOTIDE SEQUENCE</scope>
    <source>
        <strain evidence="6">JCM 31032</strain>
    </source>
</reference>
<dbReference type="InterPro" id="IPR036514">
    <property type="entry name" value="SGNH_hydro_sf"/>
</dbReference>
<evidence type="ECO:0000259" key="5">
    <source>
        <dbReference type="Pfam" id="PF13472"/>
    </source>
</evidence>
<evidence type="ECO:0000256" key="3">
    <source>
        <dbReference type="SAM" id="MobiDB-lite"/>
    </source>
</evidence>
<keyword evidence="2" id="KW-1015">Disulfide bond</keyword>
<keyword evidence="6" id="KW-0378">Hydrolase</keyword>
<dbReference type="GO" id="GO:0004806">
    <property type="term" value="F:triacylglycerol lipase activity"/>
    <property type="evidence" value="ECO:0007669"/>
    <property type="project" value="TreeGrafter"/>
</dbReference>
<feature type="region of interest" description="Disordered" evidence="3">
    <location>
        <begin position="93"/>
        <end position="115"/>
    </location>
</feature>
<feature type="domain" description="SGNH hydrolase-type esterase" evidence="5">
    <location>
        <begin position="129"/>
        <end position="374"/>
    </location>
</feature>
<dbReference type="Gene3D" id="3.40.50.1110">
    <property type="entry name" value="SGNH hydrolase"/>
    <property type="match status" value="1"/>
</dbReference>
<evidence type="ECO:0000256" key="1">
    <source>
        <dbReference type="PIRSR" id="PIRSR637460-1"/>
    </source>
</evidence>
<feature type="compositionally biased region" description="Polar residues" evidence="3">
    <location>
        <begin position="100"/>
        <end position="115"/>
    </location>
</feature>
<keyword evidence="7" id="KW-1185">Reference proteome</keyword>
<dbReference type="Proteomes" id="UP001138997">
    <property type="component" value="Unassembled WGS sequence"/>
</dbReference>
<protein>
    <submittedName>
        <fullName evidence="6">SGNH/GDSL hydrolase family protein</fullName>
    </submittedName>
</protein>
<name>A0A9X1SV77_9ACTN</name>
<keyword evidence="4" id="KW-0732">Signal</keyword>
<dbReference type="InterPro" id="IPR013830">
    <property type="entry name" value="SGNH_hydro"/>
</dbReference>
<comment type="caution">
    <text evidence="6">The sequence shown here is derived from an EMBL/GenBank/DDBJ whole genome shotgun (WGS) entry which is preliminary data.</text>
</comment>
<sequence length="386" mass="40299">MKLGRSGRWCSAVTAAVATMTVVTSVAWVTQTASAVQAGEELQWAQRPPEKVLRPALGDTTFTVDAGAGNALSWSGRAASCLKTSSSAAECRVRDRSRGGSMSFTATTPAGLSSTAGTQVVSDVTIVSLGESYASGEANPPFVTDDYDTAANGCHRSGTAGVRQMAQRVRVPDEGSTGFKHLACSGATIPQLTTGTKGEPGQLARLAATPNVSLVTLSVGGNDIGMSSIVSKCLPAQGCQEALAQAVTALDAISTPSPAYGGISLLERTYRDVRKAAPHARLAITGYPLLFPVNDTSACTPLGKPVSDLVNAVTLELNRRIELIAQKVPDTTFVDLVEPFAGHASCERVPAKRWLTFVDPVNPVYSLHPNTRGQVEIRDALEDALS</sequence>
<feature type="active site" description="Nucleophile" evidence="1">
    <location>
        <position position="132"/>
    </location>
</feature>
<dbReference type="GO" id="GO:0019433">
    <property type="term" value="P:triglyceride catabolic process"/>
    <property type="evidence" value="ECO:0007669"/>
    <property type="project" value="TreeGrafter"/>
</dbReference>
<dbReference type="EMBL" id="JAJOMB010000011">
    <property type="protein sequence ID" value="MCD5313316.1"/>
    <property type="molecule type" value="Genomic_DNA"/>
</dbReference>
<evidence type="ECO:0000313" key="7">
    <source>
        <dbReference type="Proteomes" id="UP001138997"/>
    </source>
</evidence>
<dbReference type="SUPFAM" id="SSF52266">
    <property type="entry name" value="SGNH hydrolase"/>
    <property type="match status" value="1"/>
</dbReference>
<evidence type="ECO:0000313" key="6">
    <source>
        <dbReference type="EMBL" id="MCD5313316.1"/>
    </source>
</evidence>
<accession>A0A9X1SV77</accession>
<organism evidence="6 7">
    <name type="scientific">Kineosporia babensis</name>
    <dbReference type="NCBI Taxonomy" id="499548"/>
    <lineage>
        <taxon>Bacteria</taxon>
        <taxon>Bacillati</taxon>
        <taxon>Actinomycetota</taxon>
        <taxon>Actinomycetes</taxon>
        <taxon>Kineosporiales</taxon>
        <taxon>Kineosporiaceae</taxon>
        <taxon>Kineosporia</taxon>
    </lineage>
</organism>